<sequence length="41" mass="4767">MPLAILSSSLLAIDCYIHTISFNYHFVKLLYFSSHLLSFFI</sequence>
<protein>
    <submittedName>
        <fullName evidence="1">Uncharacterized protein</fullName>
    </submittedName>
</protein>
<evidence type="ECO:0000313" key="1">
    <source>
        <dbReference type="EMBL" id="DAD85631.1"/>
    </source>
</evidence>
<organism evidence="1">
    <name type="scientific">Myoviridae sp. ctino4</name>
    <dbReference type="NCBI Taxonomy" id="2826686"/>
    <lineage>
        <taxon>Viruses</taxon>
        <taxon>Duplodnaviria</taxon>
        <taxon>Heunggongvirae</taxon>
        <taxon>Uroviricota</taxon>
        <taxon>Caudoviricetes</taxon>
    </lineage>
</organism>
<dbReference type="EMBL" id="BK014985">
    <property type="protein sequence ID" value="DAD85631.1"/>
    <property type="molecule type" value="Genomic_DNA"/>
</dbReference>
<reference evidence="1" key="1">
    <citation type="journal article" date="2021" name="Proc. Natl. Acad. Sci. U.S.A.">
        <title>A Catalog of Tens of Thousands of Viruses from Human Metagenomes Reveals Hidden Associations with Chronic Diseases.</title>
        <authorList>
            <person name="Tisza M.J."/>
            <person name="Buck C.B."/>
        </authorList>
    </citation>
    <scope>NUCLEOTIDE SEQUENCE</scope>
    <source>
        <strain evidence="1">Ctino4</strain>
    </source>
</reference>
<proteinExistence type="predicted"/>
<name>A0A8S5MU74_9CAUD</name>
<accession>A0A8S5MU74</accession>